<gene>
    <name evidence="1" type="ORF">ACFS5M_14210</name>
</gene>
<sequence length="58" mass="6900">METQKLKSLIKELKNAKNQKQIKSIEEAKEDIIWSKVDNITQDLWYETLGDVKRGLYF</sequence>
<dbReference type="Proteomes" id="UP001597533">
    <property type="component" value="Unassembled WGS sequence"/>
</dbReference>
<organism evidence="1 2">
    <name type="scientific">Lacinutrix iliipiscaria</name>
    <dbReference type="NCBI Taxonomy" id="1230532"/>
    <lineage>
        <taxon>Bacteria</taxon>
        <taxon>Pseudomonadati</taxon>
        <taxon>Bacteroidota</taxon>
        <taxon>Flavobacteriia</taxon>
        <taxon>Flavobacteriales</taxon>
        <taxon>Flavobacteriaceae</taxon>
        <taxon>Lacinutrix</taxon>
    </lineage>
</organism>
<accession>A0ABW5WQZ8</accession>
<evidence type="ECO:0000313" key="2">
    <source>
        <dbReference type="Proteomes" id="UP001597533"/>
    </source>
</evidence>
<reference evidence="2" key="1">
    <citation type="journal article" date="2019" name="Int. J. Syst. Evol. Microbiol.">
        <title>The Global Catalogue of Microorganisms (GCM) 10K type strain sequencing project: providing services to taxonomists for standard genome sequencing and annotation.</title>
        <authorList>
            <consortium name="The Broad Institute Genomics Platform"/>
            <consortium name="The Broad Institute Genome Sequencing Center for Infectious Disease"/>
            <person name="Wu L."/>
            <person name="Ma J."/>
        </authorList>
    </citation>
    <scope>NUCLEOTIDE SEQUENCE [LARGE SCALE GENOMIC DNA]</scope>
    <source>
        <strain evidence="2">KCTC 32141</strain>
    </source>
</reference>
<comment type="caution">
    <text evidence="1">The sequence shown here is derived from an EMBL/GenBank/DDBJ whole genome shotgun (WGS) entry which is preliminary data.</text>
</comment>
<dbReference type="EMBL" id="JBHUOV010000018">
    <property type="protein sequence ID" value="MFD2824832.1"/>
    <property type="molecule type" value="Genomic_DNA"/>
</dbReference>
<dbReference type="RefSeq" id="WP_183490075.1">
    <property type="nucleotide sequence ID" value="NZ_JBHUOV010000018.1"/>
</dbReference>
<name>A0ABW5WQZ8_9FLAO</name>
<keyword evidence="2" id="KW-1185">Reference proteome</keyword>
<proteinExistence type="predicted"/>
<protein>
    <submittedName>
        <fullName evidence="1">Uncharacterized protein</fullName>
    </submittedName>
</protein>
<evidence type="ECO:0000313" key="1">
    <source>
        <dbReference type="EMBL" id="MFD2824832.1"/>
    </source>
</evidence>